<proteinExistence type="predicted"/>
<comment type="caution">
    <text evidence="1">The sequence shown here is derived from an EMBL/GenBank/DDBJ whole genome shotgun (WGS) entry which is preliminary data.</text>
</comment>
<organism evidence="1">
    <name type="scientific">mine drainage metagenome</name>
    <dbReference type="NCBI Taxonomy" id="410659"/>
    <lineage>
        <taxon>unclassified sequences</taxon>
        <taxon>metagenomes</taxon>
        <taxon>ecological metagenomes</taxon>
    </lineage>
</organism>
<sequence length="159" mass="17854">MLHRQVTAVASAAFGRKGVIETFKLSLRQRRCHAISHIQTRQGRGLVDAAVLSVDKALPAKLFQIGKLQITPGLNPFGNMLQIILGLVESDLLAQGVHQTNFPVIEIRCQIRVDDTHAVRVMAVKIRQHQILVGRIFQNNFVKKFQRKLGKSDIFFGIH</sequence>
<evidence type="ECO:0000313" key="1">
    <source>
        <dbReference type="EMBL" id="OIQ68183.1"/>
    </source>
</evidence>
<name>A0A1J5PK51_9ZZZZ</name>
<dbReference type="EMBL" id="MLJW01005462">
    <property type="protein sequence ID" value="OIQ68183.1"/>
    <property type="molecule type" value="Genomic_DNA"/>
</dbReference>
<reference evidence="1" key="1">
    <citation type="submission" date="2016-10" db="EMBL/GenBank/DDBJ databases">
        <title>Sequence of Gallionella enrichment culture.</title>
        <authorList>
            <person name="Poehlein A."/>
            <person name="Muehling M."/>
            <person name="Daniel R."/>
        </authorList>
    </citation>
    <scope>NUCLEOTIDE SEQUENCE</scope>
</reference>
<accession>A0A1J5PK51</accession>
<dbReference type="AlphaFoldDB" id="A0A1J5PK51"/>
<protein>
    <submittedName>
        <fullName evidence="1">Uncharacterized protein</fullName>
    </submittedName>
</protein>
<gene>
    <name evidence="1" type="ORF">GALL_502290</name>
</gene>